<keyword evidence="1" id="KW-0812">Transmembrane</keyword>
<evidence type="ECO:0000313" key="2">
    <source>
        <dbReference type="EMBL" id="TET43849.1"/>
    </source>
</evidence>
<proteinExistence type="predicted"/>
<evidence type="ECO:0000313" key="3">
    <source>
        <dbReference type="Proteomes" id="UP000315525"/>
    </source>
</evidence>
<keyword evidence="1" id="KW-1133">Transmembrane helix</keyword>
<feature type="transmembrane region" description="Helical" evidence="1">
    <location>
        <begin position="171"/>
        <end position="188"/>
    </location>
</feature>
<comment type="caution">
    <text evidence="2">The sequence shown here is derived from an EMBL/GenBank/DDBJ whole genome shotgun (WGS) entry which is preliminary data.</text>
</comment>
<feature type="transmembrane region" description="Helical" evidence="1">
    <location>
        <begin position="146"/>
        <end position="165"/>
    </location>
</feature>
<feature type="transmembrane region" description="Helical" evidence="1">
    <location>
        <begin position="89"/>
        <end position="108"/>
    </location>
</feature>
<dbReference type="AlphaFoldDB" id="A0A523UN65"/>
<accession>A0A523UN65</accession>
<dbReference type="Proteomes" id="UP000315525">
    <property type="component" value="Unassembled WGS sequence"/>
</dbReference>
<feature type="transmembrane region" description="Helical" evidence="1">
    <location>
        <begin position="59"/>
        <end position="83"/>
    </location>
</feature>
<feature type="transmembrane region" description="Helical" evidence="1">
    <location>
        <begin position="6"/>
        <end position="27"/>
    </location>
</feature>
<protein>
    <recommendedName>
        <fullName evidence="4">DUF2269 family protein</fullName>
    </recommendedName>
</protein>
<dbReference type="EMBL" id="SOJN01000145">
    <property type="protein sequence ID" value="TET43849.1"/>
    <property type="molecule type" value="Genomic_DNA"/>
</dbReference>
<reference evidence="2 3" key="1">
    <citation type="submission" date="2019-03" db="EMBL/GenBank/DDBJ databases">
        <title>Metabolic potential of uncultured bacteria and archaea associated with petroleum seepage in deep-sea sediments.</title>
        <authorList>
            <person name="Dong X."/>
            <person name="Hubert C."/>
        </authorList>
    </citation>
    <scope>NUCLEOTIDE SEQUENCE [LARGE SCALE GENOMIC DNA]</scope>
    <source>
        <strain evidence="2">E44_bin18</strain>
    </source>
</reference>
<organism evidence="2 3">
    <name type="scientific">candidate division TA06 bacterium</name>
    <dbReference type="NCBI Taxonomy" id="2250710"/>
    <lineage>
        <taxon>Bacteria</taxon>
        <taxon>Bacteria division TA06</taxon>
    </lineage>
</organism>
<name>A0A523UN65_UNCT6</name>
<sequence length="197" mass="21737">MIIGFSVLRFLHILGVVFMAWPLYALISVNERGRLGAPLGSDADTYMENIIKGQARRCYIFQLTVGATGLGLLMINGMGLTAILSSWVLTSKTILLIGVISLLSYVHLSLQPRIDTLFSGLDSSGQNIPDETRSKISSLRVRRKQLAGLCLFLVITLIILGVQVFEPFNPLLTLVLLVLGAIFAWRAYRGPIKYGWI</sequence>
<gene>
    <name evidence="2" type="ORF">E3J62_12110</name>
</gene>
<keyword evidence="1" id="KW-0472">Membrane</keyword>
<evidence type="ECO:0000256" key="1">
    <source>
        <dbReference type="SAM" id="Phobius"/>
    </source>
</evidence>
<evidence type="ECO:0008006" key="4">
    <source>
        <dbReference type="Google" id="ProtNLM"/>
    </source>
</evidence>